<dbReference type="EMBL" id="JAGSXJ010000039">
    <property type="protein sequence ID" value="KAH6664739.1"/>
    <property type="molecule type" value="Genomic_DNA"/>
</dbReference>
<protein>
    <submittedName>
        <fullName evidence="2">Uncharacterized protein</fullName>
    </submittedName>
</protein>
<dbReference type="AlphaFoldDB" id="A0A9P8UZA6"/>
<keyword evidence="3" id="KW-1185">Reference proteome</keyword>
<feature type="compositionally biased region" description="Polar residues" evidence="1">
    <location>
        <begin position="233"/>
        <end position="245"/>
    </location>
</feature>
<dbReference type="Proteomes" id="UP000770015">
    <property type="component" value="Unassembled WGS sequence"/>
</dbReference>
<feature type="region of interest" description="Disordered" evidence="1">
    <location>
        <begin position="1"/>
        <end position="35"/>
    </location>
</feature>
<evidence type="ECO:0000313" key="2">
    <source>
        <dbReference type="EMBL" id="KAH6664739.1"/>
    </source>
</evidence>
<evidence type="ECO:0000256" key="1">
    <source>
        <dbReference type="SAM" id="MobiDB-lite"/>
    </source>
</evidence>
<name>A0A9P8UZA6_9PEZI</name>
<proteinExistence type="predicted"/>
<organism evidence="2 3">
    <name type="scientific">Plectosphaerella plurivora</name>
    <dbReference type="NCBI Taxonomy" id="936078"/>
    <lineage>
        <taxon>Eukaryota</taxon>
        <taxon>Fungi</taxon>
        <taxon>Dikarya</taxon>
        <taxon>Ascomycota</taxon>
        <taxon>Pezizomycotina</taxon>
        <taxon>Sordariomycetes</taxon>
        <taxon>Hypocreomycetidae</taxon>
        <taxon>Glomerellales</taxon>
        <taxon>Plectosphaerellaceae</taxon>
        <taxon>Plectosphaerella</taxon>
    </lineage>
</organism>
<accession>A0A9P8UZA6</accession>
<gene>
    <name evidence="2" type="ORF">F5X68DRAFT_56403</name>
</gene>
<reference evidence="2" key="1">
    <citation type="journal article" date="2021" name="Nat. Commun.">
        <title>Genetic determinants of endophytism in the Arabidopsis root mycobiome.</title>
        <authorList>
            <person name="Mesny F."/>
            <person name="Miyauchi S."/>
            <person name="Thiergart T."/>
            <person name="Pickel B."/>
            <person name="Atanasova L."/>
            <person name="Karlsson M."/>
            <person name="Huettel B."/>
            <person name="Barry K.W."/>
            <person name="Haridas S."/>
            <person name="Chen C."/>
            <person name="Bauer D."/>
            <person name="Andreopoulos W."/>
            <person name="Pangilinan J."/>
            <person name="LaButti K."/>
            <person name="Riley R."/>
            <person name="Lipzen A."/>
            <person name="Clum A."/>
            <person name="Drula E."/>
            <person name="Henrissat B."/>
            <person name="Kohler A."/>
            <person name="Grigoriev I.V."/>
            <person name="Martin F.M."/>
            <person name="Hacquard S."/>
        </authorList>
    </citation>
    <scope>NUCLEOTIDE SEQUENCE</scope>
    <source>
        <strain evidence="2">MPI-SDFR-AT-0117</strain>
    </source>
</reference>
<sequence>MLDDPSSSPVVVGHREFPPLLGSRRSPPAPMEVDSTWHDRDLAAPQLARSGEGELQGGASAMIYTGKAARFGQARAHRNTAGDVVRVPSGPPRRGRSANGGQGEPCFWHHAFGCLTLPAVCHNASHQAPTIPMSGVRCSVGRHLVPVTVMPCRPAIEVPGGKQGTRLVARVVTGRETDTSTRRSSTWRPVCAAPVPPFLLRAGPWPLRKMLSVRSVTFLLPTNPDPKLVPKKQQLQFTRGQTQSAVVGPLRP</sequence>
<comment type="caution">
    <text evidence="2">The sequence shown here is derived from an EMBL/GenBank/DDBJ whole genome shotgun (WGS) entry which is preliminary data.</text>
</comment>
<evidence type="ECO:0000313" key="3">
    <source>
        <dbReference type="Proteomes" id="UP000770015"/>
    </source>
</evidence>
<feature type="region of interest" description="Disordered" evidence="1">
    <location>
        <begin position="233"/>
        <end position="252"/>
    </location>
</feature>